<dbReference type="InterPro" id="IPR003425">
    <property type="entry name" value="CCB3/YggT"/>
</dbReference>
<accession>A0A1I5J9G4</accession>
<dbReference type="RefSeq" id="WP_090074504.1">
    <property type="nucleotide sequence ID" value="NZ_FOVR01000011.1"/>
</dbReference>
<dbReference type="Pfam" id="PF02325">
    <property type="entry name" value="CCB3_YggT"/>
    <property type="match status" value="1"/>
</dbReference>
<feature type="transmembrane region" description="Helical" evidence="2">
    <location>
        <begin position="62"/>
        <end position="83"/>
    </location>
</feature>
<sequence>MTALILLIDQVLAIYTYVVIASAVFSWLFAFNIVNPRNQIVSSIYEVCWRLTEPVLGRIRSIIPAMGGLDLSPVILLLGIFFVRNLLRTGLY</sequence>
<gene>
    <name evidence="3" type="ORF">SAMN04488056_11133</name>
</gene>
<comment type="similarity">
    <text evidence="1">Belongs to the YggT family.</text>
</comment>
<feature type="transmembrane region" description="Helical" evidence="2">
    <location>
        <begin position="12"/>
        <end position="34"/>
    </location>
</feature>
<dbReference type="AlphaFoldDB" id="A0A1I5J9G4"/>
<organism evidence="3 4">
    <name type="scientific">Cohaesibacter marisflavi</name>
    <dbReference type="NCBI Taxonomy" id="655353"/>
    <lineage>
        <taxon>Bacteria</taxon>
        <taxon>Pseudomonadati</taxon>
        <taxon>Pseudomonadota</taxon>
        <taxon>Alphaproteobacteria</taxon>
        <taxon>Hyphomicrobiales</taxon>
        <taxon>Cohaesibacteraceae</taxon>
    </lineage>
</organism>
<evidence type="ECO:0000313" key="3">
    <source>
        <dbReference type="EMBL" id="SFO69455.1"/>
    </source>
</evidence>
<keyword evidence="2" id="KW-1133">Transmembrane helix</keyword>
<keyword evidence="2" id="KW-0812">Transmembrane</keyword>
<dbReference type="GO" id="GO:0016020">
    <property type="term" value="C:membrane"/>
    <property type="evidence" value="ECO:0007669"/>
    <property type="project" value="InterPro"/>
</dbReference>
<protein>
    <submittedName>
        <fullName evidence="3">YggT family protein</fullName>
    </submittedName>
</protein>
<dbReference type="PANTHER" id="PTHR33219:SF14">
    <property type="entry name" value="PROTEIN COFACTOR ASSEMBLY OF COMPLEX C SUBUNIT B CCB3, CHLOROPLASTIC-RELATED"/>
    <property type="match status" value="1"/>
</dbReference>
<evidence type="ECO:0000256" key="2">
    <source>
        <dbReference type="SAM" id="Phobius"/>
    </source>
</evidence>
<dbReference type="EMBL" id="FOVR01000011">
    <property type="protein sequence ID" value="SFO69455.1"/>
    <property type="molecule type" value="Genomic_DNA"/>
</dbReference>
<reference evidence="3 4" key="1">
    <citation type="submission" date="2016-10" db="EMBL/GenBank/DDBJ databases">
        <authorList>
            <person name="de Groot N.N."/>
        </authorList>
    </citation>
    <scope>NUCLEOTIDE SEQUENCE [LARGE SCALE GENOMIC DNA]</scope>
    <source>
        <strain evidence="3 4">CGMCC 1.9157</strain>
    </source>
</reference>
<keyword evidence="4" id="KW-1185">Reference proteome</keyword>
<keyword evidence="2" id="KW-0472">Membrane</keyword>
<evidence type="ECO:0000313" key="4">
    <source>
        <dbReference type="Proteomes" id="UP000199236"/>
    </source>
</evidence>
<dbReference type="STRING" id="655353.SAMN04488056_11133"/>
<name>A0A1I5J9G4_9HYPH</name>
<evidence type="ECO:0000256" key="1">
    <source>
        <dbReference type="ARBA" id="ARBA00010894"/>
    </source>
</evidence>
<dbReference type="OrthoDB" id="9814445at2"/>
<proteinExistence type="inferred from homology"/>
<dbReference type="PANTHER" id="PTHR33219">
    <property type="entry name" value="YLMG HOMOLOG PROTEIN 2, CHLOROPLASTIC"/>
    <property type="match status" value="1"/>
</dbReference>
<dbReference type="Proteomes" id="UP000199236">
    <property type="component" value="Unassembled WGS sequence"/>
</dbReference>